<comment type="caution">
    <text evidence="1">The sequence shown here is derived from an EMBL/GenBank/DDBJ whole genome shotgun (WGS) entry which is preliminary data.</text>
</comment>
<dbReference type="Proteomes" id="UP000236654">
    <property type="component" value="Unassembled WGS sequence"/>
</dbReference>
<name>A0A2I0R3G8_9FLAO</name>
<reference evidence="1 2" key="1">
    <citation type="submission" date="2017-12" db="EMBL/GenBank/DDBJ databases">
        <title>The draft genome sequence of Brumimicrobium saltpan LHR20.</title>
        <authorList>
            <person name="Do Z.-J."/>
            <person name="Luo H.-R."/>
        </authorList>
    </citation>
    <scope>NUCLEOTIDE SEQUENCE [LARGE SCALE GENOMIC DNA]</scope>
    <source>
        <strain evidence="1 2">LHR20</strain>
    </source>
</reference>
<dbReference type="EMBL" id="PJNI01000007">
    <property type="protein sequence ID" value="PKR80950.1"/>
    <property type="molecule type" value="Genomic_DNA"/>
</dbReference>
<proteinExistence type="predicted"/>
<evidence type="ECO:0008006" key="3">
    <source>
        <dbReference type="Google" id="ProtNLM"/>
    </source>
</evidence>
<gene>
    <name evidence="1" type="ORF">CW751_07225</name>
</gene>
<sequence>MLKKIFGSKSEPIPERTLDEIKNICKIVFIDDRAFPIIDILKNSNWKNVTRLRDVASLSQTEIVEGHILFVDIQGVGKKLKLEDEGLGLIVALKKKYPHKRVIAYSSEDEGQVQAFHEGINVADSRLSKNAATYQFEFLVEKYAKEAFSMSECIERIKGHLTKELGNSPETNEIITKLNKINAKNDFSPSIISKHFNLQNASSLASIVQLFLKG</sequence>
<dbReference type="AlphaFoldDB" id="A0A2I0R3G8"/>
<keyword evidence="2" id="KW-1185">Reference proteome</keyword>
<evidence type="ECO:0000313" key="2">
    <source>
        <dbReference type="Proteomes" id="UP000236654"/>
    </source>
</evidence>
<accession>A0A2I0R3G8</accession>
<dbReference type="OrthoDB" id="1353929at2"/>
<dbReference type="RefSeq" id="WP_101334332.1">
    <property type="nucleotide sequence ID" value="NZ_PJNI01000007.1"/>
</dbReference>
<organism evidence="1 2">
    <name type="scientific">Brumimicrobium salinarum</name>
    <dbReference type="NCBI Taxonomy" id="2058658"/>
    <lineage>
        <taxon>Bacteria</taxon>
        <taxon>Pseudomonadati</taxon>
        <taxon>Bacteroidota</taxon>
        <taxon>Flavobacteriia</taxon>
        <taxon>Flavobacteriales</taxon>
        <taxon>Crocinitomicaceae</taxon>
        <taxon>Brumimicrobium</taxon>
    </lineage>
</organism>
<protein>
    <recommendedName>
        <fullName evidence="3">Response regulator</fullName>
    </recommendedName>
</protein>
<evidence type="ECO:0000313" key="1">
    <source>
        <dbReference type="EMBL" id="PKR80950.1"/>
    </source>
</evidence>